<evidence type="ECO:0008006" key="4">
    <source>
        <dbReference type="Google" id="ProtNLM"/>
    </source>
</evidence>
<keyword evidence="1" id="KW-0812">Transmembrane</keyword>
<keyword evidence="3" id="KW-1185">Reference proteome</keyword>
<dbReference type="InterPro" id="IPR036259">
    <property type="entry name" value="MFS_trans_sf"/>
</dbReference>
<dbReference type="SUPFAM" id="SSF103473">
    <property type="entry name" value="MFS general substrate transporter"/>
    <property type="match status" value="1"/>
</dbReference>
<feature type="transmembrane region" description="Helical" evidence="1">
    <location>
        <begin position="436"/>
        <end position="461"/>
    </location>
</feature>
<feature type="transmembrane region" description="Helical" evidence="1">
    <location>
        <begin position="481"/>
        <end position="499"/>
    </location>
</feature>
<keyword evidence="1" id="KW-0472">Membrane</keyword>
<evidence type="ECO:0000313" key="3">
    <source>
        <dbReference type="Proteomes" id="UP000324585"/>
    </source>
</evidence>
<gene>
    <name evidence="2" type="ORF">FVE85_5786</name>
</gene>
<sequence length="514" mass="54174">MKRPILTVVGCCVLCGFGAGGFLGLTVLTKAIADNEELADFSNALAVGLGTQYFISALGMILAANLVLSQLRLRRVLIWNALCMLVLQLCLPAALTVGSKAAFVLLMAVQGMTIGVAYIYAVETAVAAAESPGLALGLVTAAVPGGQVLCTLALSVLLNMFSIPRTLAISAFLFVVPVLLVAPLFPDTSLGECQIESHEYDSTRVSYDIDFDTESVSASESATPALTSAARAARAVAIPLDAVDGDANSKLLSDAQAEARLLLERRKVDAKAKAEMDIGVPMRWWELMCEQNFLMLALIVMAGAGPSYGILFVFGRAAEALTGASDALIASLISVLSVYQGIIRFAAGAGSDKFKAVRVRFLAWSGAKNLMIVFMGGQALACFVLIKCSTDHEHPVMSHVTFLLCMFGVFGACGACGVLSAVLAHEVFSAENGAMVISILNGVFDGFTTLVFTLLVVHLAPPEKHVSHRSMASSRIGYSKFFVYCLVLSVAGLLGAAMVGRSRRAWRGVVISPI</sequence>
<comment type="caution">
    <text evidence="2">The sequence shown here is derived from an EMBL/GenBank/DDBJ whole genome shotgun (WGS) entry which is preliminary data.</text>
</comment>
<feature type="transmembrane region" description="Helical" evidence="1">
    <location>
        <begin position="43"/>
        <end position="64"/>
    </location>
</feature>
<name>A0A5J4Z2V6_PORPP</name>
<feature type="transmembrane region" description="Helical" evidence="1">
    <location>
        <begin position="327"/>
        <end position="347"/>
    </location>
</feature>
<feature type="transmembrane region" description="Helical" evidence="1">
    <location>
        <begin position="167"/>
        <end position="185"/>
    </location>
</feature>
<accession>A0A5J4Z2V6</accession>
<organism evidence="2 3">
    <name type="scientific">Porphyridium purpureum</name>
    <name type="common">Red alga</name>
    <name type="synonym">Porphyridium cruentum</name>
    <dbReference type="NCBI Taxonomy" id="35688"/>
    <lineage>
        <taxon>Eukaryota</taxon>
        <taxon>Rhodophyta</taxon>
        <taxon>Bangiophyceae</taxon>
        <taxon>Porphyridiales</taxon>
        <taxon>Porphyridiaceae</taxon>
        <taxon>Porphyridium</taxon>
    </lineage>
</organism>
<dbReference type="PANTHER" id="PTHR11360">
    <property type="entry name" value="MONOCARBOXYLATE TRANSPORTER"/>
    <property type="match status" value="1"/>
</dbReference>
<feature type="transmembrane region" description="Helical" evidence="1">
    <location>
        <begin position="134"/>
        <end position="161"/>
    </location>
</feature>
<dbReference type="EMBL" id="VRMN01000001">
    <property type="protein sequence ID" value="KAA8498201.1"/>
    <property type="molecule type" value="Genomic_DNA"/>
</dbReference>
<dbReference type="Gene3D" id="1.20.1250.20">
    <property type="entry name" value="MFS general substrate transporter like domains"/>
    <property type="match status" value="2"/>
</dbReference>
<feature type="transmembrane region" description="Helical" evidence="1">
    <location>
        <begin position="367"/>
        <end position="386"/>
    </location>
</feature>
<dbReference type="InterPro" id="IPR050327">
    <property type="entry name" value="Proton-linked_MCT"/>
</dbReference>
<proteinExistence type="predicted"/>
<feature type="transmembrane region" description="Helical" evidence="1">
    <location>
        <begin position="76"/>
        <end position="95"/>
    </location>
</feature>
<keyword evidence="1" id="KW-1133">Transmembrane helix</keyword>
<evidence type="ECO:0000313" key="2">
    <source>
        <dbReference type="EMBL" id="KAA8498201.1"/>
    </source>
</evidence>
<evidence type="ECO:0000256" key="1">
    <source>
        <dbReference type="SAM" id="Phobius"/>
    </source>
</evidence>
<reference evidence="3" key="1">
    <citation type="journal article" date="2019" name="Nat. Commun.">
        <title>Expansion of phycobilisome linker gene families in mesophilic red algae.</title>
        <authorList>
            <person name="Lee J."/>
            <person name="Kim D."/>
            <person name="Bhattacharya D."/>
            <person name="Yoon H.S."/>
        </authorList>
    </citation>
    <scope>NUCLEOTIDE SEQUENCE [LARGE SCALE GENOMIC DNA]</scope>
    <source>
        <strain evidence="3">CCMP 1328</strain>
    </source>
</reference>
<feature type="transmembrane region" description="Helical" evidence="1">
    <location>
        <begin position="293"/>
        <end position="315"/>
    </location>
</feature>
<dbReference type="PANTHER" id="PTHR11360:SF284">
    <property type="entry name" value="EG:103B4.3 PROTEIN-RELATED"/>
    <property type="match status" value="1"/>
</dbReference>
<feature type="transmembrane region" description="Helical" evidence="1">
    <location>
        <begin position="398"/>
        <end position="424"/>
    </location>
</feature>
<dbReference type="Proteomes" id="UP000324585">
    <property type="component" value="Unassembled WGS sequence"/>
</dbReference>
<dbReference type="AlphaFoldDB" id="A0A5J4Z2V6"/>
<feature type="transmembrane region" description="Helical" evidence="1">
    <location>
        <begin position="101"/>
        <end position="122"/>
    </location>
</feature>
<protein>
    <recommendedName>
        <fullName evidence="4">Protein NUCLEAR FUSION DEFECTIVE 4</fullName>
    </recommendedName>
</protein>